<proteinExistence type="inferred from homology"/>
<evidence type="ECO:0000256" key="8">
    <source>
        <dbReference type="SAM" id="Phobius"/>
    </source>
</evidence>
<evidence type="ECO:0000256" key="2">
    <source>
        <dbReference type="ARBA" id="ARBA00022475"/>
    </source>
</evidence>
<feature type="domain" description="ABC3 transporter permease C-terminal" evidence="9">
    <location>
        <begin position="816"/>
        <end position="933"/>
    </location>
</feature>
<comment type="caution">
    <text evidence="10">The sequence shown here is derived from an EMBL/GenBank/DDBJ whole genome shotgun (WGS) entry which is preliminary data.</text>
</comment>
<feature type="region of interest" description="Disordered" evidence="7">
    <location>
        <begin position="577"/>
        <end position="602"/>
    </location>
</feature>
<feature type="transmembrane region" description="Helical" evidence="8">
    <location>
        <begin position="471"/>
        <end position="497"/>
    </location>
</feature>
<keyword evidence="4 8" id="KW-1133">Transmembrane helix</keyword>
<dbReference type="InterPro" id="IPR050250">
    <property type="entry name" value="Macrolide_Exporter_MacB"/>
</dbReference>
<protein>
    <submittedName>
        <fullName evidence="10">ABC transporter permease</fullName>
    </submittedName>
</protein>
<feature type="transmembrane region" description="Helical" evidence="8">
    <location>
        <begin position="814"/>
        <end position="835"/>
    </location>
</feature>
<feature type="compositionally biased region" description="Low complexity" evidence="7">
    <location>
        <begin position="577"/>
        <end position="588"/>
    </location>
</feature>
<evidence type="ECO:0000256" key="6">
    <source>
        <dbReference type="ARBA" id="ARBA00038076"/>
    </source>
</evidence>
<comment type="subcellular location">
    <subcellularLocation>
        <location evidence="1">Cell membrane</location>
        <topology evidence="1">Multi-pass membrane protein</topology>
    </subcellularLocation>
</comment>
<evidence type="ECO:0000256" key="1">
    <source>
        <dbReference type="ARBA" id="ARBA00004651"/>
    </source>
</evidence>
<keyword evidence="5 8" id="KW-0472">Membrane</keyword>
<evidence type="ECO:0000256" key="4">
    <source>
        <dbReference type="ARBA" id="ARBA00022989"/>
    </source>
</evidence>
<dbReference type="RefSeq" id="WP_264144630.1">
    <property type="nucleotide sequence ID" value="NZ_JAOYEY010000051.1"/>
</dbReference>
<reference evidence="10 11" key="1">
    <citation type="submission" date="2022-10" db="EMBL/GenBank/DDBJ databases">
        <title>Draft genome assembly of moderately radiation resistant bacterium Metabacillus halosaccharovorans.</title>
        <authorList>
            <person name="Pal S."/>
            <person name="Gopinathan A."/>
        </authorList>
    </citation>
    <scope>NUCLEOTIDE SEQUENCE [LARGE SCALE GENOMIC DNA]</scope>
    <source>
        <strain evidence="10 11">VITHBRA001</strain>
    </source>
</reference>
<feature type="transmembrane region" description="Helical" evidence="8">
    <location>
        <begin position="524"/>
        <end position="543"/>
    </location>
</feature>
<organism evidence="10 11">
    <name type="scientific">Metabacillus halosaccharovorans</name>
    <dbReference type="NCBI Taxonomy" id="930124"/>
    <lineage>
        <taxon>Bacteria</taxon>
        <taxon>Bacillati</taxon>
        <taxon>Bacillota</taxon>
        <taxon>Bacilli</taxon>
        <taxon>Bacillales</taxon>
        <taxon>Bacillaceae</taxon>
        <taxon>Metabacillus</taxon>
    </lineage>
</organism>
<accession>A0ABT3DNB5</accession>
<feature type="transmembrane region" description="Helical" evidence="8">
    <location>
        <begin position="856"/>
        <end position="889"/>
    </location>
</feature>
<comment type="similarity">
    <text evidence="6">Belongs to the ABC-4 integral membrane protein family.</text>
</comment>
<dbReference type="PANTHER" id="PTHR30572">
    <property type="entry name" value="MEMBRANE COMPONENT OF TRANSPORTER-RELATED"/>
    <property type="match status" value="1"/>
</dbReference>
<keyword evidence="11" id="KW-1185">Reference proteome</keyword>
<keyword evidence="2" id="KW-1003">Cell membrane</keyword>
<evidence type="ECO:0000313" key="11">
    <source>
        <dbReference type="Proteomes" id="UP001526147"/>
    </source>
</evidence>
<sequence>MALLKIIFQKMWNNKWLTCSLFLGLFITVSLVSSIPTYTSSVLHKLLVKELEQHQIDKNHFPGEFSYITTFEKDQNSVEATKKIADINKQIISNTDLPLLANKTILSSVPFDIFNENKTETDKHGRFVGLTDVEKHITITDGRMPAEKSEDGIIEVIVPETTLQKRGIVLNTPLIAVEGDLELTVKPVGTFQAENKNDPYWSIPPERYTDDFIVLEDTYREVFFKKELLSSARFFSAFDYYAIMNEHIPSLLQLKDKVKADVSDVVDTPVMVQFPISDILSSYEKKEEQLKTMLWSLHVPVLVMLALYLFMVSRLIVNRQLTEIAVLSSRGATRFQIMKIYLIELGILAGLAFLIGPYFGMLLCKILGGTNGFLQFVQREALPVSLGYESYLYAAVAVISSVFMVMIPVFQGSNQSIVHQKQNMTKAVTKTRWSILVLGLALIGISIYGLFVFNTRPPAVSQDYSVDPILFFIPALFVIGLGLLILHLYPLLLAGVYKLGKRYWNLSLYSTFIQVGRSFNQYQFLMLFLMMTIGIGIFSASAARTLNENFEQQIRYENGADVTIDVKWPSNEVAASTVSSSVTSGEQPTEQEGETSEENETLVTETQLVYSEPSFEPFLKMKEVEHAAKVLKFDGIRAEAKGKALFSFQVMGIEPKEFAQTAWFSPNLLPHHWYEYLNLLSQEQSSVLISRSVSKALGVKEGDYIKVEGDYTNTMEVVVYGIIDYWPSFLPEKKEEDEEAPALIVANLPYVQNAMGLEPYEVWLKVKKDASRKDLYQSLDETKDPIIMMSDVHPDLVELKNGAFLLGLNGTLSLGFIVSIIIAFIGFLLFWILTIKSRVLQYGVFRAMGIPLKKLIGILLFEQVLTSGFASFIGIIIGGITSVLFVPLFHLSMEQQLPFQVIFDPSDERKIYFFVALMLSVGLTILVLLVKKIKIYQAIKLGED</sequence>
<evidence type="ECO:0000256" key="7">
    <source>
        <dbReference type="SAM" id="MobiDB-lite"/>
    </source>
</evidence>
<evidence type="ECO:0000256" key="5">
    <source>
        <dbReference type="ARBA" id="ARBA00023136"/>
    </source>
</evidence>
<dbReference type="InterPro" id="IPR003838">
    <property type="entry name" value="ABC3_permease_C"/>
</dbReference>
<feature type="transmembrane region" description="Helical" evidence="8">
    <location>
        <begin position="338"/>
        <end position="359"/>
    </location>
</feature>
<evidence type="ECO:0000259" key="9">
    <source>
        <dbReference type="Pfam" id="PF02687"/>
    </source>
</evidence>
<dbReference type="Proteomes" id="UP001526147">
    <property type="component" value="Unassembled WGS sequence"/>
</dbReference>
<feature type="domain" description="ABC3 transporter permease C-terminal" evidence="9">
    <location>
        <begin position="302"/>
        <end position="414"/>
    </location>
</feature>
<feature type="transmembrane region" description="Helical" evidence="8">
    <location>
        <begin position="431"/>
        <end position="451"/>
    </location>
</feature>
<dbReference type="EMBL" id="JAOYEY010000051">
    <property type="protein sequence ID" value="MCV9888554.1"/>
    <property type="molecule type" value="Genomic_DNA"/>
</dbReference>
<name>A0ABT3DNB5_9BACI</name>
<evidence type="ECO:0000313" key="10">
    <source>
        <dbReference type="EMBL" id="MCV9888554.1"/>
    </source>
</evidence>
<feature type="transmembrane region" description="Helical" evidence="8">
    <location>
        <begin position="911"/>
        <end position="930"/>
    </location>
</feature>
<feature type="transmembrane region" description="Helical" evidence="8">
    <location>
        <begin position="293"/>
        <end position="317"/>
    </location>
</feature>
<keyword evidence="3 8" id="KW-0812">Transmembrane</keyword>
<feature type="transmembrane region" description="Helical" evidence="8">
    <location>
        <begin position="391"/>
        <end position="410"/>
    </location>
</feature>
<feature type="compositionally biased region" description="Acidic residues" evidence="7">
    <location>
        <begin position="589"/>
        <end position="600"/>
    </location>
</feature>
<dbReference type="PANTHER" id="PTHR30572:SF4">
    <property type="entry name" value="ABC TRANSPORTER PERMEASE YTRF"/>
    <property type="match status" value="1"/>
</dbReference>
<evidence type="ECO:0000256" key="3">
    <source>
        <dbReference type="ARBA" id="ARBA00022692"/>
    </source>
</evidence>
<dbReference type="Pfam" id="PF02687">
    <property type="entry name" value="FtsX"/>
    <property type="match status" value="2"/>
</dbReference>
<gene>
    <name evidence="10" type="ORF">OIH86_23160</name>
</gene>